<name>A0ACB7W380_DIOAL</name>
<comment type="caution">
    <text evidence="1">The sequence shown here is derived from an EMBL/GenBank/DDBJ whole genome shotgun (WGS) entry which is preliminary data.</text>
</comment>
<evidence type="ECO:0000313" key="1">
    <source>
        <dbReference type="EMBL" id="KAH7681952.1"/>
    </source>
</evidence>
<gene>
    <name evidence="1" type="ORF">IHE45_05G090900</name>
</gene>
<dbReference type="EMBL" id="CM037015">
    <property type="protein sequence ID" value="KAH7681952.1"/>
    <property type="molecule type" value="Genomic_DNA"/>
</dbReference>
<proteinExistence type="predicted"/>
<keyword evidence="2" id="KW-1185">Reference proteome</keyword>
<dbReference type="Proteomes" id="UP000827976">
    <property type="component" value="Chromosome 5"/>
</dbReference>
<protein>
    <submittedName>
        <fullName evidence="1">Cytokinin riboside 5'-monophosphate phosphoribohydrolase LOG protein</fullName>
    </submittedName>
</protein>
<accession>A0ACB7W380</accession>
<sequence>MKNINLVYGGGNIGLTGLISQTIFNGGRQVLGIIPKVLMDKEIIGVTIGEVKPIENMHQRKAEMTRNADAFIAMPGGYGTLEELFEVITSAQLSIHNKPVGLLNSNGYYNSLLSFIDQAVEEGFINPSARHIIVYASYLLRNLKK</sequence>
<evidence type="ECO:0000313" key="2">
    <source>
        <dbReference type="Proteomes" id="UP000827976"/>
    </source>
</evidence>
<organism evidence="1 2">
    <name type="scientific">Dioscorea alata</name>
    <name type="common">Purple yam</name>
    <dbReference type="NCBI Taxonomy" id="55571"/>
    <lineage>
        <taxon>Eukaryota</taxon>
        <taxon>Viridiplantae</taxon>
        <taxon>Streptophyta</taxon>
        <taxon>Embryophyta</taxon>
        <taxon>Tracheophyta</taxon>
        <taxon>Spermatophyta</taxon>
        <taxon>Magnoliopsida</taxon>
        <taxon>Liliopsida</taxon>
        <taxon>Dioscoreales</taxon>
        <taxon>Dioscoreaceae</taxon>
        <taxon>Dioscorea</taxon>
    </lineage>
</organism>
<reference evidence="2" key="1">
    <citation type="journal article" date="2022" name="Nat. Commun.">
        <title>Chromosome evolution and the genetic basis of agronomically important traits in greater yam.</title>
        <authorList>
            <person name="Bredeson J.V."/>
            <person name="Lyons J.B."/>
            <person name="Oniyinde I.O."/>
            <person name="Okereke N.R."/>
            <person name="Kolade O."/>
            <person name="Nnabue I."/>
            <person name="Nwadili C.O."/>
            <person name="Hribova E."/>
            <person name="Parker M."/>
            <person name="Nwogha J."/>
            <person name="Shu S."/>
            <person name="Carlson J."/>
            <person name="Kariba R."/>
            <person name="Muthemba S."/>
            <person name="Knop K."/>
            <person name="Barton G.J."/>
            <person name="Sherwood A.V."/>
            <person name="Lopez-Montes A."/>
            <person name="Asiedu R."/>
            <person name="Jamnadass R."/>
            <person name="Muchugi A."/>
            <person name="Goodstein D."/>
            <person name="Egesi C.N."/>
            <person name="Featherston J."/>
            <person name="Asfaw A."/>
            <person name="Simpson G.G."/>
            <person name="Dolezel J."/>
            <person name="Hendre P.S."/>
            <person name="Van Deynze A."/>
            <person name="Kumar P.L."/>
            <person name="Obidiegwu J.E."/>
            <person name="Bhattacharjee R."/>
            <person name="Rokhsar D.S."/>
        </authorList>
    </citation>
    <scope>NUCLEOTIDE SEQUENCE [LARGE SCALE GENOMIC DNA]</scope>
    <source>
        <strain evidence="2">cv. TDa95/00328</strain>
    </source>
</reference>